<dbReference type="EMBL" id="LMWN01000001">
    <property type="protein sequence ID" value="KUN10471.1"/>
    <property type="molecule type" value="Genomic_DNA"/>
</dbReference>
<organism evidence="2 3">
    <name type="scientific">Streptomyces yokosukanensis</name>
    <dbReference type="NCBI Taxonomy" id="67386"/>
    <lineage>
        <taxon>Bacteria</taxon>
        <taxon>Bacillati</taxon>
        <taxon>Actinomycetota</taxon>
        <taxon>Actinomycetes</taxon>
        <taxon>Kitasatosporales</taxon>
        <taxon>Streptomycetaceae</taxon>
        <taxon>Streptomyces</taxon>
    </lineage>
</organism>
<proteinExistence type="predicted"/>
<evidence type="ECO:0000256" key="1">
    <source>
        <dbReference type="SAM" id="MobiDB-lite"/>
    </source>
</evidence>
<evidence type="ECO:0000313" key="3">
    <source>
        <dbReference type="Proteomes" id="UP000053127"/>
    </source>
</evidence>
<feature type="compositionally biased region" description="Low complexity" evidence="1">
    <location>
        <begin position="65"/>
        <end position="88"/>
    </location>
</feature>
<feature type="region of interest" description="Disordered" evidence="1">
    <location>
        <begin position="61"/>
        <end position="115"/>
    </location>
</feature>
<name>A0A101PFC0_9ACTN</name>
<protein>
    <submittedName>
        <fullName evidence="2">Uncharacterized protein</fullName>
    </submittedName>
</protein>
<feature type="compositionally biased region" description="Polar residues" evidence="1">
    <location>
        <begin position="102"/>
        <end position="115"/>
    </location>
</feature>
<reference evidence="2 3" key="1">
    <citation type="submission" date="2015-10" db="EMBL/GenBank/DDBJ databases">
        <title>Draft genome sequence of Streptomyces yokosukanensis DSM 40224, type strain for the species Streptomyces yokosukanensis.</title>
        <authorList>
            <person name="Ruckert C."/>
            <person name="Winkler A."/>
            <person name="Kalinowski J."/>
            <person name="Kampfer P."/>
            <person name="Glaeser S."/>
        </authorList>
    </citation>
    <scope>NUCLEOTIDE SEQUENCE [LARGE SCALE GENOMIC DNA]</scope>
    <source>
        <strain evidence="2 3">DSM 40224</strain>
    </source>
</reference>
<keyword evidence="3" id="KW-1185">Reference proteome</keyword>
<sequence>METANRLAVEPMFTMRPPSFSRGRARWITKNGAVTLTASSRSHSSKAIREIGLAEEIPALLTRMSSPRPSSPAASPPNSRSTAPTSPNRACTANARPPASSIRFTVSSAASPSVP</sequence>
<accession>A0A101PFC0</accession>
<evidence type="ECO:0000313" key="2">
    <source>
        <dbReference type="EMBL" id="KUN10471.1"/>
    </source>
</evidence>
<comment type="caution">
    <text evidence="2">The sequence shown here is derived from an EMBL/GenBank/DDBJ whole genome shotgun (WGS) entry which is preliminary data.</text>
</comment>
<dbReference type="STRING" id="67386.AQI95_01770"/>
<dbReference type="Proteomes" id="UP000053127">
    <property type="component" value="Unassembled WGS sequence"/>
</dbReference>
<gene>
    <name evidence="2" type="ORF">AQI95_01770</name>
</gene>
<dbReference type="AlphaFoldDB" id="A0A101PFC0"/>